<dbReference type="SUPFAM" id="SSF82771">
    <property type="entry name" value="GIY-YIG endonuclease"/>
    <property type="match status" value="1"/>
</dbReference>
<evidence type="ECO:0000313" key="3">
    <source>
        <dbReference type="Proteomes" id="UP000228809"/>
    </source>
</evidence>
<protein>
    <submittedName>
        <fullName evidence="2">Endonuclease</fullName>
    </submittedName>
</protein>
<dbReference type="EMBL" id="PFBJ01000003">
    <property type="protein sequence ID" value="PIT91493.1"/>
    <property type="molecule type" value="Genomic_DNA"/>
</dbReference>
<dbReference type="InterPro" id="IPR000305">
    <property type="entry name" value="GIY-YIG_endonuc"/>
</dbReference>
<dbReference type="InterPro" id="IPR035901">
    <property type="entry name" value="GIY-YIG_endonuc_sf"/>
</dbReference>
<evidence type="ECO:0000259" key="1">
    <source>
        <dbReference type="PROSITE" id="PS50164"/>
    </source>
</evidence>
<dbReference type="AlphaFoldDB" id="A0A2M6WFE9"/>
<comment type="caution">
    <text evidence="2">The sequence shown here is derived from an EMBL/GenBank/DDBJ whole genome shotgun (WGS) entry which is preliminary data.</text>
</comment>
<feature type="domain" description="GIY-YIG" evidence="1">
    <location>
        <begin position="1"/>
        <end position="75"/>
    </location>
</feature>
<dbReference type="GO" id="GO:0004519">
    <property type="term" value="F:endonuclease activity"/>
    <property type="evidence" value="ECO:0007669"/>
    <property type="project" value="UniProtKB-KW"/>
</dbReference>
<reference evidence="3" key="1">
    <citation type="submission" date="2017-09" db="EMBL/GenBank/DDBJ databases">
        <title>Depth-based differentiation of microbial function through sediment-hosted aquifers and enrichment of novel symbionts in the deep terrestrial subsurface.</title>
        <authorList>
            <person name="Probst A.J."/>
            <person name="Ladd B."/>
            <person name="Jarett J.K."/>
            <person name="Geller-Mcgrath D.E."/>
            <person name="Sieber C.M.K."/>
            <person name="Emerson J.B."/>
            <person name="Anantharaman K."/>
            <person name="Thomas B.C."/>
            <person name="Malmstrom R."/>
            <person name="Stieglmeier M."/>
            <person name="Klingl A."/>
            <person name="Woyke T."/>
            <person name="Ryan C.M."/>
            <person name="Banfield J.F."/>
        </authorList>
    </citation>
    <scope>NUCLEOTIDE SEQUENCE [LARGE SCALE GENOMIC DNA]</scope>
</reference>
<dbReference type="Gene3D" id="3.40.1440.10">
    <property type="entry name" value="GIY-YIG endonuclease"/>
    <property type="match status" value="1"/>
</dbReference>
<gene>
    <name evidence="2" type="ORF">COU17_00600</name>
</gene>
<dbReference type="Pfam" id="PF01541">
    <property type="entry name" value="GIY-YIG"/>
    <property type="match status" value="1"/>
</dbReference>
<accession>A0A2M6WFE9</accession>
<proteinExistence type="predicted"/>
<name>A0A2M6WFE9_9BACT</name>
<organism evidence="2 3">
    <name type="scientific">Candidatus Kaiserbacteria bacterium CG10_big_fil_rev_8_21_14_0_10_49_17</name>
    <dbReference type="NCBI Taxonomy" id="1974609"/>
    <lineage>
        <taxon>Bacteria</taxon>
        <taxon>Candidatus Kaiseribacteriota</taxon>
    </lineage>
</organism>
<keyword evidence="2" id="KW-0540">Nuclease</keyword>
<keyword evidence="2" id="KW-0255">Endonuclease</keyword>
<dbReference type="Proteomes" id="UP000228809">
    <property type="component" value="Unassembled WGS sequence"/>
</dbReference>
<keyword evidence="2" id="KW-0378">Hydrolase</keyword>
<dbReference type="PROSITE" id="PS50164">
    <property type="entry name" value="GIY_YIG"/>
    <property type="match status" value="1"/>
</dbReference>
<evidence type="ECO:0000313" key="2">
    <source>
        <dbReference type="EMBL" id="PIT91493.1"/>
    </source>
</evidence>
<sequence length="78" mass="9263">MYFVYAIRSVEKNYIDVGMTSDLERRIKQHNSRRSFATRPYAPFVLIYKEAHPNRVSAREREKFLKSGSGKEFLKSLF</sequence>